<dbReference type="CDD" id="cd00431">
    <property type="entry name" value="cysteine_hydrolases"/>
    <property type="match status" value="1"/>
</dbReference>
<dbReference type="AlphaFoldDB" id="A0A840ATA9"/>
<accession>A0A840ATA9</accession>
<dbReference type="InterPro" id="IPR036380">
    <property type="entry name" value="Isochorismatase-like_sf"/>
</dbReference>
<comment type="caution">
    <text evidence="3">The sequence shown here is derived from an EMBL/GenBank/DDBJ whole genome shotgun (WGS) entry which is preliminary data.</text>
</comment>
<dbReference type="InterPro" id="IPR050272">
    <property type="entry name" value="Isochorismatase-like_hydrls"/>
</dbReference>
<dbReference type="RefSeq" id="WP_183399723.1">
    <property type="nucleotide sequence ID" value="NZ_JACIDS010000004.1"/>
</dbReference>
<evidence type="ECO:0000256" key="1">
    <source>
        <dbReference type="ARBA" id="ARBA00022801"/>
    </source>
</evidence>
<dbReference type="PANTHER" id="PTHR43540">
    <property type="entry name" value="PEROXYUREIDOACRYLATE/UREIDOACRYLATE AMIDOHYDROLASE-RELATED"/>
    <property type="match status" value="1"/>
</dbReference>
<dbReference type="PANTHER" id="PTHR43540:SF6">
    <property type="entry name" value="ISOCHORISMATASE-LIKE DOMAIN-CONTAINING PROTEIN"/>
    <property type="match status" value="1"/>
</dbReference>
<dbReference type="GO" id="GO:0016787">
    <property type="term" value="F:hydrolase activity"/>
    <property type="evidence" value="ECO:0007669"/>
    <property type="project" value="UniProtKB-KW"/>
</dbReference>
<dbReference type="Pfam" id="PF00857">
    <property type="entry name" value="Isochorismatase"/>
    <property type="match status" value="1"/>
</dbReference>
<evidence type="ECO:0000259" key="2">
    <source>
        <dbReference type="Pfam" id="PF00857"/>
    </source>
</evidence>
<dbReference type="Gene3D" id="3.40.50.850">
    <property type="entry name" value="Isochorismatase-like"/>
    <property type="match status" value="1"/>
</dbReference>
<organism evidence="3 4">
    <name type="scientific">Kaistia hirudinis</name>
    <dbReference type="NCBI Taxonomy" id="1293440"/>
    <lineage>
        <taxon>Bacteria</taxon>
        <taxon>Pseudomonadati</taxon>
        <taxon>Pseudomonadota</taxon>
        <taxon>Alphaproteobacteria</taxon>
        <taxon>Hyphomicrobiales</taxon>
        <taxon>Kaistiaceae</taxon>
        <taxon>Kaistia</taxon>
    </lineage>
</organism>
<feature type="domain" description="Isochorismatase-like" evidence="2">
    <location>
        <begin position="3"/>
        <end position="175"/>
    </location>
</feature>
<dbReference type="EMBL" id="JACIDS010000004">
    <property type="protein sequence ID" value="MBB3932051.1"/>
    <property type="molecule type" value="Genomic_DNA"/>
</dbReference>
<name>A0A840ATA9_9HYPH</name>
<keyword evidence="4" id="KW-1185">Reference proteome</keyword>
<evidence type="ECO:0000313" key="3">
    <source>
        <dbReference type="EMBL" id="MBB3932051.1"/>
    </source>
</evidence>
<keyword evidence="1" id="KW-0378">Hydrolase</keyword>
<dbReference type="InterPro" id="IPR000868">
    <property type="entry name" value="Isochorismatase-like_dom"/>
</dbReference>
<sequence length="186" mass="20177">MKALIVVDMLNDFYNGVLANEEHAAKIIPVIADLIAHARKDPDWLVVYSNDAHRADDGEIAIWGPHAMAGTPGADVIDALRPTGAEREIVSPKRFYGAFDETGLDEILKRYGVTSVVIAGQHTHCCVRHSSYGAFIRGYGIEIPADAVCAFEGVDHDEALDYLRTIYGAEITTSAALLRPNDRAAA</sequence>
<proteinExistence type="predicted"/>
<dbReference type="SUPFAM" id="SSF52499">
    <property type="entry name" value="Isochorismatase-like hydrolases"/>
    <property type="match status" value="1"/>
</dbReference>
<evidence type="ECO:0000313" key="4">
    <source>
        <dbReference type="Proteomes" id="UP000553963"/>
    </source>
</evidence>
<gene>
    <name evidence="3" type="ORF">GGR25_003109</name>
</gene>
<reference evidence="3 4" key="1">
    <citation type="submission" date="2020-08" db="EMBL/GenBank/DDBJ databases">
        <title>Genomic Encyclopedia of Type Strains, Phase IV (KMG-IV): sequencing the most valuable type-strain genomes for metagenomic binning, comparative biology and taxonomic classification.</title>
        <authorList>
            <person name="Goeker M."/>
        </authorList>
    </citation>
    <scope>NUCLEOTIDE SEQUENCE [LARGE SCALE GENOMIC DNA]</scope>
    <source>
        <strain evidence="3 4">DSM 25966</strain>
    </source>
</reference>
<protein>
    <submittedName>
        <fullName evidence="3">Nicotinamidase-related amidase</fullName>
    </submittedName>
</protein>
<dbReference type="Proteomes" id="UP000553963">
    <property type="component" value="Unassembled WGS sequence"/>
</dbReference>